<dbReference type="RefSeq" id="WP_240486449.1">
    <property type="nucleotide sequence ID" value="NZ_JMCB01000001.1"/>
</dbReference>
<evidence type="ECO:0000313" key="2">
    <source>
        <dbReference type="EMBL" id="KFE71815.1"/>
    </source>
</evidence>
<evidence type="ECO:0000256" key="1">
    <source>
        <dbReference type="SAM" id="MobiDB-lite"/>
    </source>
</evidence>
<feature type="region of interest" description="Disordered" evidence="1">
    <location>
        <begin position="401"/>
        <end position="422"/>
    </location>
</feature>
<feature type="region of interest" description="Disordered" evidence="1">
    <location>
        <begin position="1"/>
        <end position="32"/>
    </location>
</feature>
<dbReference type="EMBL" id="JMCB01000001">
    <property type="protein sequence ID" value="KFE71815.1"/>
    <property type="molecule type" value="Genomic_DNA"/>
</dbReference>
<keyword evidence="2" id="KW-0449">Lipoprotein</keyword>
<dbReference type="NCBIfam" id="TIGR04534">
    <property type="entry name" value="ELWxxDGT_rpt"/>
    <property type="match status" value="3"/>
</dbReference>
<dbReference type="AlphaFoldDB" id="A0A085WVV2"/>
<dbReference type="Proteomes" id="UP000028725">
    <property type="component" value="Unassembled WGS sequence"/>
</dbReference>
<sequence length="468" mass="50408">MALASSSEPCGDTAKRLADIRPGPDGSDPQELVNSNRLLFFTADDGIHGRELWASSGTGGTGTFLVKDIRPGAEGSNLQDLTQVGDQVFFSADNGVNGQELWVSDGTAAGTHLVKDILPGGDSAIDPSPFRDERRFQEFDGVLYFGANDGVHGGELWRSDGTAGGTRMVEELNPGPESTFPRRFARTQQAFYFVGSQPRSVHVFRSMGKPGAVSVLERFEDNFIFNLTPVKSRIFFLVDNDEGEASLWKTDGTPASTRELRFFHGEYPHDFVALGNRLVFSAGGNFNGTDFGGEPEGEELWTSDGTVKGTRLIKDIRPGPESSAPEALAVLNGRVFFAADNGGGKGRELWVTDGTAGGTRLFKDLERGPGSSSPEGLTAIQGTLFFSAETGGRGRELWVSDGTTSGTERLKELNPGPASSSPSGFVRSGWDVFFTAEDSAGRELWALPFRPEDECDESSRHSQSERLP</sequence>
<dbReference type="STRING" id="394096.DB31_0076"/>
<organism evidence="2 3">
    <name type="scientific">Hyalangium minutum</name>
    <dbReference type="NCBI Taxonomy" id="394096"/>
    <lineage>
        <taxon>Bacteria</taxon>
        <taxon>Pseudomonadati</taxon>
        <taxon>Myxococcota</taxon>
        <taxon>Myxococcia</taxon>
        <taxon>Myxococcales</taxon>
        <taxon>Cystobacterineae</taxon>
        <taxon>Archangiaceae</taxon>
        <taxon>Hyalangium</taxon>
    </lineage>
</organism>
<name>A0A085WVV2_9BACT</name>
<keyword evidence="3" id="KW-1185">Reference proteome</keyword>
<dbReference type="InterPro" id="IPR030916">
    <property type="entry name" value="ELWxxDGT_rpt"/>
</dbReference>
<reference evidence="2 3" key="1">
    <citation type="submission" date="2014-04" db="EMBL/GenBank/DDBJ databases">
        <title>Genome assembly of Hyalangium minutum DSM 14724.</title>
        <authorList>
            <person name="Sharma G."/>
            <person name="Subramanian S."/>
        </authorList>
    </citation>
    <scope>NUCLEOTIDE SEQUENCE [LARGE SCALE GENOMIC DNA]</scope>
    <source>
        <strain evidence="2 3">DSM 14724</strain>
    </source>
</reference>
<feature type="compositionally biased region" description="Basic and acidic residues" evidence="1">
    <location>
        <begin position="457"/>
        <end position="468"/>
    </location>
</feature>
<comment type="caution">
    <text evidence="2">The sequence shown here is derived from an EMBL/GenBank/DDBJ whole genome shotgun (WGS) entry which is preliminary data.</text>
</comment>
<evidence type="ECO:0000313" key="3">
    <source>
        <dbReference type="Proteomes" id="UP000028725"/>
    </source>
</evidence>
<protein>
    <submittedName>
        <fullName evidence="2">Putative lipoprotein</fullName>
    </submittedName>
</protein>
<accession>A0A085WVV2</accession>
<dbReference type="PATRIC" id="fig|394096.3.peg.74"/>
<dbReference type="SUPFAM" id="SSF75011">
    <property type="entry name" value="3-carboxy-cis,cis-mucoante lactonizing enzyme"/>
    <property type="match status" value="1"/>
</dbReference>
<gene>
    <name evidence="2" type="ORF">DB31_0076</name>
</gene>
<proteinExistence type="predicted"/>
<feature type="region of interest" description="Disordered" evidence="1">
    <location>
        <begin position="449"/>
        <end position="468"/>
    </location>
</feature>